<dbReference type="GeneID" id="54473619"/>
<evidence type="ECO:0000256" key="3">
    <source>
        <dbReference type="ARBA" id="ARBA00023002"/>
    </source>
</evidence>
<dbReference type="PROSITE" id="PS00061">
    <property type="entry name" value="ADH_SHORT"/>
    <property type="match status" value="1"/>
</dbReference>
<keyword evidence="3" id="KW-0560">Oxidoreductase</keyword>
<dbReference type="RefSeq" id="XP_033592793.1">
    <property type="nucleotide sequence ID" value="XM_033732617.1"/>
</dbReference>
<gene>
    <name evidence="5" type="ORF">BDY17DRAFT_291096</name>
</gene>
<dbReference type="PANTHER" id="PTHR42901:SF1">
    <property type="entry name" value="ALCOHOL DEHYDROGENASE"/>
    <property type="match status" value="1"/>
</dbReference>
<dbReference type="PRINTS" id="PR00081">
    <property type="entry name" value="GDHRDH"/>
</dbReference>
<dbReference type="GO" id="GO:0016491">
    <property type="term" value="F:oxidoreductase activity"/>
    <property type="evidence" value="ECO:0007669"/>
    <property type="project" value="UniProtKB-KW"/>
</dbReference>
<dbReference type="Proteomes" id="UP000799767">
    <property type="component" value="Unassembled WGS sequence"/>
</dbReference>
<dbReference type="AlphaFoldDB" id="A0A6A6Q2K8"/>
<evidence type="ECO:0000256" key="2">
    <source>
        <dbReference type="ARBA" id="ARBA00022857"/>
    </source>
</evidence>
<protein>
    <submittedName>
        <fullName evidence="5">Putative short-chain dehydrogenase</fullName>
    </submittedName>
</protein>
<dbReference type="EMBL" id="MU001632">
    <property type="protein sequence ID" value="KAF2486224.1"/>
    <property type="molecule type" value="Genomic_DNA"/>
</dbReference>
<dbReference type="PANTHER" id="PTHR42901">
    <property type="entry name" value="ALCOHOL DEHYDROGENASE"/>
    <property type="match status" value="1"/>
</dbReference>
<organism evidence="5 6">
    <name type="scientific">Neohortaea acidophila</name>
    <dbReference type="NCBI Taxonomy" id="245834"/>
    <lineage>
        <taxon>Eukaryota</taxon>
        <taxon>Fungi</taxon>
        <taxon>Dikarya</taxon>
        <taxon>Ascomycota</taxon>
        <taxon>Pezizomycotina</taxon>
        <taxon>Dothideomycetes</taxon>
        <taxon>Dothideomycetidae</taxon>
        <taxon>Mycosphaerellales</taxon>
        <taxon>Teratosphaeriaceae</taxon>
        <taxon>Neohortaea</taxon>
    </lineage>
</organism>
<feature type="domain" description="Ketoreductase" evidence="4">
    <location>
        <begin position="34"/>
        <end position="204"/>
    </location>
</feature>
<dbReference type="InterPro" id="IPR036291">
    <property type="entry name" value="NAD(P)-bd_dom_sf"/>
</dbReference>
<proteinExistence type="inferred from homology"/>
<name>A0A6A6Q2K8_9PEZI</name>
<accession>A0A6A6Q2K8</accession>
<dbReference type="CDD" id="cd05233">
    <property type="entry name" value="SDR_c"/>
    <property type="match status" value="1"/>
</dbReference>
<evidence type="ECO:0000313" key="6">
    <source>
        <dbReference type="Proteomes" id="UP000799767"/>
    </source>
</evidence>
<sequence>MSSYMATLPRPTKTYHSQTYDRISVHHAFSGKGKSVLISGGASGLGYEMSKAFARAGVARIAIVSRSLDAQKVKSDFEAAYPDVEILPYQASITDHARMAQVLGELGTIDVLVLNAAFAHGRGNAMQLSLEEVQESFNVNTIAAFSVTQAYLAMPAPQKKTVINVSSAAAHMTGSRRVAYGASKAAGAQLMQSFASAFPDGDIRIFSFHPGAYYTPGVAKNIPKDMMVWEDERLPADFTLWLAGEESDFLHGRHVWANYDVDELIALKEKLRKDPDFLTIGLVGL</sequence>
<keyword evidence="6" id="KW-1185">Reference proteome</keyword>
<dbReference type="Gene3D" id="3.40.50.720">
    <property type="entry name" value="NAD(P)-binding Rossmann-like Domain"/>
    <property type="match status" value="1"/>
</dbReference>
<reference evidence="5" key="1">
    <citation type="journal article" date="2020" name="Stud. Mycol.">
        <title>101 Dothideomycetes genomes: a test case for predicting lifestyles and emergence of pathogens.</title>
        <authorList>
            <person name="Haridas S."/>
            <person name="Albert R."/>
            <person name="Binder M."/>
            <person name="Bloem J."/>
            <person name="Labutti K."/>
            <person name="Salamov A."/>
            <person name="Andreopoulos B."/>
            <person name="Baker S."/>
            <person name="Barry K."/>
            <person name="Bills G."/>
            <person name="Bluhm B."/>
            <person name="Cannon C."/>
            <person name="Castanera R."/>
            <person name="Culley D."/>
            <person name="Daum C."/>
            <person name="Ezra D."/>
            <person name="Gonzalez J."/>
            <person name="Henrissat B."/>
            <person name="Kuo A."/>
            <person name="Liang C."/>
            <person name="Lipzen A."/>
            <person name="Lutzoni F."/>
            <person name="Magnuson J."/>
            <person name="Mondo S."/>
            <person name="Nolan M."/>
            <person name="Ohm R."/>
            <person name="Pangilinan J."/>
            <person name="Park H.-J."/>
            <person name="Ramirez L."/>
            <person name="Alfaro M."/>
            <person name="Sun H."/>
            <person name="Tritt A."/>
            <person name="Yoshinaga Y."/>
            <person name="Zwiers L.-H."/>
            <person name="Turgeon B."/>
            <person name="Goodwin S."/>
            <person name="Spatafora J."/>
            <person name="Crous P."/>
            <person name="Grigoriev I."/>
        </authorList>
    </citation>
    <scope>NUCLEOTIDE SEQUENCE</scope>
    <source>
        <strain evidence="5">CBS 113389</strain>
    </source>
</reference>
<dbReference type="SUPFAM" id="SSF51735">
    <property type="entry name" value="NAD(P)-binding Rossmann-fold domains"/>
    <property type="match status" value="1"/>
</dbReference>
<dbReference type="InterPro" id="IPR020904">
    <property type="entry name" value="Sc_DH/Rdtase_CS"/>
</dbReference>
<dbReference type="Pfam" id="PF00106">
    <property type="entry name" value="adh_short"/>
    <property type="match status" value="1"/>
</dbReference>
<evidence type="ECO:0000313" key="5">
    <source>
        <dbReference type="EMBL" id="KAF2486224.1"/>
    </source>
</evidence>
<dbReference type="InterPro" id="IPR057326">
    <property type="entry name" value="KR_dom"/>
</dbReference>
<comment type="similarity">
    <text evidence="1">Belongs to the short-chain dehydrogenases/reductases (SDR) family.</text>
</comment>
<keyword evidence="2" id="KW-0521">NADP</keyword>
<evidence type="ECO:0000259" key="4">
    <source>
        <dbReference type="SMART" id="SM00822"/>
    </source>
</evidence>
<evidence type="ECO:0000256" key="1">
    <source>
        <dbReference type="ARBA" id="ARBA00006484"/>
    </source>
</evidence>
<dbReference type="InterPro" id="IPR002347">
    <property type="entry name" value="SDR_fam"/>
</dbReference>
<dbReference type="SMART" id="SM00822">
    <property type="entry name" value="PKS_KR"/>
    <property type="match status" value="1"/>
</dbReference>
<dbReference type="OrthoDB" id="1933717at2759"/>